<dbReference type="PANTHER" id="PTHR34458">
    <property type="entry name" value="POLLEN OLE E 1 ALLERGEN AND EXTENSIN FAMILY PROTEIN-RELATED"/>
    <property type="match status" value="1"/>
</dbReference>
<dbReference type="Gramene" id="KGN57121">
    <property type="protein sequence ID" value="KGN57121"/>
    <property type="gene ID" value="Csa_3G159410"/>
</dbReference>
<dbReference type="AlphaFoldDB" id="A0A0A0LAL8"/>
<reference evidence="1 2" key="2">
    <citation type="journal article" date="2009" name="PLoS ONE">
        <title>An integrated genetic and cytogenetic map of the cucumber genome.</title>
        <authorList>
            <person name="Ren Y."/>
            <person name="Zhang Z."/>
            <person name="Liu J."/>
            <person name="Staub J.E."/>
            <person name="Han Y."/>
            <person name="Cheng Z."/>
            <person name="Li X."/>
            <person name="Lu J."/>
            <person name="Miao H."/>
            <person name="Kang H."/>
            <person name="Xie B."/>
            <person name="Gu X."/>
            <person name="Wang X."/>
            <person name="Du Y."/>
            <person name="Jin W."/>
            <person name="Huang S."/>
        </authorList>
    </citation>
    <scope>NUCLEOTIDE SEQUENCE [LARGE SCALE GENOMIC DNA]</scope>
    <source>
        <strain evidence="2">cv. 9930</strain>
    </source>
</reference>
<protein>
    <submittedName>
        <fullName evidence="1">Uncharacterized protein</fullName>
    </submittedName>
</protein>
<keyword evidence="2" id="KW-1185">Reference proteome</keyword>
<reference evidence="1 2" key="4">
    <citation type="journal article" date="2011" name="BMC Genomics">
        <title>RNA-Seq improves annotation of protein-coding genes in the cucumber genome.</title>
        <authorList>
            <person name="Li Z."/>
            <person name="Zhang Z."/>
            <person name="Yan P."/>
            <person name="Huang S."/>
            <person name="Fei Z."/>
            <person name="Lin K."/>
        </authorList>
    </citation>
    <scope>NUCLEOTIDE SEQUENCE [LARGE SCALE GENOMIC DNA]</scope>
    <source>
        <strain evidence="2">cv. 9930</strain>
    </source>
</reference>
<dbReference type="EMBL" id="CM002924">
    <property type="protein sequence ID" value="KGN57121.1"/>
    <property type="molecule type" value="Genomic_DNA"/>
</dbReference>
<dbReference type="Proteomes" id="UP000029981">
    <property type="component" value="Chromosome 3"/>
</dbReference>
<organism evidence="1 2">
    <name type="scientific">Cucumis sativus</name>
    <name type="common">Cucumber</name>
    <dbReference type="NCBI Taxonomy" id="3659"/>
    <lineage>
        <taxon>Eukaryota</taxon>
        <taxon>Viridiplantae</taxon>
        <taxon>Streptophyta</taxon>
        <taxon>Embryophyta</taxon>
        <taxon>Tracheophyta</taxon>
        <taxon>Spermatophyta</taxon>
        <taxon>Magnoliopsida</taxon>
        <taxon>eudicotyledons</taxon>
        <taxon>Gunneridae</taxon>
        <taxon>Pentapetalae</taxon>
        <taxon>rosids</taxon>
        <taxon>fabids</taxon>
        <taxon>Cucurbitales</taxon>
        <taxon>Cucurbitaceae</taxon>
        <taxon>Benincaseae</taxon>
        <taxon>Cucumis</taxon>
    </lineage>
</organism>
<gene>
    <name evidence="1" type="ORF">Csa_3G159410</name>
</gene>
<name>A0A0A0LAL8_CUCSA</name>
<evidence type="ECO:0000313" key="1">
    <source>
        <dbReference type="EMBL" id="KGN57121.1"/>
    </source>
</evidence>
<sequence>MGGSVAGIWRAEGTVFCTPDGNIGTIAATSTPVSPNIVVHMQSRNGSIVSTTTTNNMGFLASFLDEGEIVVTSPMSYCNAMLPSTGYLTSRMQYIGTILKDDNIEMMKVTPNNSHSFYLLKMQVVGVNIFTKGKKE</sequence>
<dbReference type="PANTHER" id="PTHR34458:SF5">
    <property type="entry name" value="POLLEN OLE E 1 ALLERGEN AND EXTENSIN FAMILY PROTEIN"/>
    <property type="match status" value="1"/>
</dbReference>
<reference evidence="1 2" key="3">
    <citation type="journal article" date="2010" name="BMC Genomics">
        <title>Transcriptome sequencing and comparative analysis of cucumber flowers with different sex types.</title>
        <authorList>
            <person name="Guo S."/>
            <person name="Zheng Y."/>
            <person name="Joung J.G."/>
            <person name="Liu S."/>
            <person name="Zhang Z."/>
            <person name="Crasta O.R."/>
            <person name="Sobral B.W."/>
            <person name="Xu Y."/>
            <person name="Huang S."/>
            <person name="Fei Z."/>
        </authorList>
    </citation>
    <scope>NUCLEOTIDE SEQUENCE [LARGE SCALE GENOMIC DNA]</scope>
    <source>
        <strain evidence="2">cv. 9930</strain>
    </source>
</reference>
<proteinExistence type="predicted"/>
<accession>A0A0A0LAL8</accession>
<evidence type="ECO:0000313" key="2">
    <source>
        <dbReference type="Proteomes" id="UP000029981"/>
    </source>
</evidence>
<reference evidence="1 2" key="1">
    <citation type="journal article" date="2009" name="Nat. Genet.">
        <title>The genome of the cucumber, Cucumis sativus L.</title>
        <authorList>
            <person name="Huang S."/>
            <person name="Li R."/>
            <person name="Zhang Z."/>
            <person name="Li L."/>
            <person name="Gu X."/>
            <person name="Fan W."/>
            <person name="Lucas W.J."/>
            <person name="Wang X."/>
            <person name="Xie B."/>
            <person name="Ni P."/>
            <person name="Ren Y."/>
            <person name="Zhu H."/>
            <person name="Li J."/>
            <person name="Lin K."/>
            <person name="Jin W."/>
            <person name="Fei Z."/>
            <person name="Li G."/>
            <person name="Staub J."/>
            <person name="Kilian A."/>
            <person name="van der Vossen E.A."/>
            <person name="Wu Y."/>
            <person name="Guo J."/>
            <person name="He J."/>
            <person name="Jia Z."/>
            <person name="Ren Y."/>
            <person name="Tian G."/>
            <person name="Lu Y."/>
            <person name="Ruan J."/>
            <person name="Qian W."/>
            <person name="Wang M."/>
            <person name="Huang Q."/>
            <person name="Li B."/>
            <person name="Xuan Z."/>
            <person name="Cao J."/>
            <person name="Asan"/>
            <person name="Wu Z."/>
            <person name="Zhang J."/>
            <person name="Cai Q."/>
            <person name="Bai Y."/>
            <person name="Zhao B."/>
            <person name="Han Y."/>
            <person name="Li Y."/>
            <person name="Li X."/>
            <person name="Wang S."/>
            <person name="Shi Q."/>
            <person name="Liu S."/>
            <person name="Cho W.K."/>
            <person name="Kim J.Y."/>
            <person name="Xu Y."/>
            <person name="Heller-Uszynska K."/>
            <person name="Miao H."/>
            <person name="Cheng Z."/>
            <person name="Zhang S."/>
            <person name="Wu J."/>
            <person name="Yang Y."/>
            <person name="Kang H."/>
            <person name="Li M."/>
            <person name="Liang H."/>
            <person name="Ren X."/>
            <person name="Shi Z."/>
            <person name="Wen M."/>
            <person name="Jian M."/>
            <person name="Yang H."/>
            <person name="Zhang G."/>
            <person name="Yang Z."/>
            <person name="Chen R."/>
            <person name="Liu S."/>
            <person name="Li J."/>
            <person name="Ma L."/>
            <person name="Liu H."/>
            <person name="Zhou Y."/>
            <person name="Zhao J."/>
            <person name="Fang X."/>
            <person name="Li G."/>
            <person name="Fang L."/>
            <person name="Li Y."/>
            <person name="Liu D."/>
            <person name="Zheng H."/>
            <person name="Zhang Y."/>
            <person name="Qin N."/>
            <person name="Li Z."/>
            <person name="Yang G."/>
            <person name="Yang S."/>
            <person name="Bolund L."/>
            <person name="Kristiansen K."/>
            <person name="Zheng H."/>
            <person name="Li S."/>
            <person name="Zhang X."/>
            <person name="Yang H."/>
            <person name="Wang J."/>
            <person name="Sun R."/>
            <person name="Zhang B."/>
            <person name="Jiang S."/>
            <person name="Wang J."/>
            <person name="Du Y."/>
            <person name="Li S."/>
        </authorList>
    </citation>
    <scope>NUCLEOTIDE SEQUENCE [LARGE SCALE GENOMIC DNA]</scope>
    <source>
        <strain evidence="2">cv. 9930</strain>
    </source>
</reference>
<dbReference type="InterPro" id="IPR040404">
    <property type="entry name" value="Phylloplanin-like"/>
</dbReference>